<sequence length="455" mass="49463">MAKRIKLPSFVKWLYPNLKVKRWFLLATLGIFLFATGFAVMNDGIALGYLELEFREAVYRVTGSTQRVAVPVGVLISALGIVAIVVGFKRMLNSIISVLLPSDEGRIVDVIYTRQHLSRGPKIVVIGGGTGLSALLRGLKEYTNNLTAIVTVADDGGSSGKLRHEMGILPPGDVRNCLVALADTENTMEKLFSYRFETGTLKGHSLGNLLLAGLTDMAGDFQKGIEQVGSVFALRGDVYPSTLDQVVLVADLADGRRVRGETAVRAARGQIRHVHVEPGDCHPIPEALAALEDADLIVLGPGSLYTSVLPNLLVKGLREKIRSVSAPCVYVCNVMTEPGETDGYGVADHLKAILDHCGPGFVDVVLANKEEIPEEVRVRYAKEGSEPVRGEAKAVERLGAKFHEADLVQTGPAVRHDSRRLARELIRLLFKLKPVGERIALVDAYLLSHKLRQEP</sequence>
<keyword evidence="3" id="KW-0472">Membrane</keyword>
<comment type="subcellular location">
    <subcellularLocation>
        <location evidence="2">Cytoplasm</location>
    </subcellularLocation>
</comment>
<dbReference type="PANTHER" id="PTHR30135:SF3">
    <property type="entry name" value="GLUCONEOGENESIS FACTOR-RELATED"/>
    <property type="match status" value="1"/>
</dbReference>
<feature type="transmembrane region" description="Helical" evidence="3">
    <location>
        <begin position="68"/>
        <end position="88"/>
    </location>
</feature>
<evidence type="ECO:0000313" key="6">
    <source>
        <dbReference type="Proteomes" id="UP001071230"/>
    </source>
</evidence>
<accession>A0A8S0W6B2</accession>
<dbReference type="AlphaFoldDB" id="A0A8S0W6B2"/>
<dbReference type="Pfam" id="PF01933">
    <property type="entry name" value="CofD"/>
    <property type="match status" value="1"/>
</dbReference>
<dbReference type="InterPro" id="IPR010119">
    <property type="entry name" value="Gluconeogen_factor"/>
</dbReference>
<keyword evidence="3" id="KW-0812">Transmembrane</keyword>
<organism evidence="4">
    <name type="scientific">Acididesulfobacillus acetoxydans</name>
    <dbReference type="NCBI Taxonomy" id="1561005"/>
    <lineage>
        <taxon>Bacteria</taxon>
        <taxon>Bacillati</taxon>
        <taxon>Bacillota</taxon>
        <taxon>Clostridia</taxon>
        <taxon>Eubacteriales</taxon>
        <taxon>Peptococcaceae</taxon>
        <taxon>Acididesulfobacillus</taxon>
    </lineage>
</organism>
<comment type="similarity">
    <text evidence="2">Belongs to the gluconeogenesis factor family.</text>
</comment>
<evidence type="ECO:0000256" key="1">
    <source>
        <dbReference type="ARBA" id="ARBA00022490"/>
    </source>
</evidence>
<dbReference type="KEGG" id="aacx:DEACI_0316"/>
<comment type="function">
    <text evidence="2">Required for morphogenesis under gluconeogenic growth conditions.</text>
</comment>
<dbReference type="EMBL" id="CDGJ01000019">
    <property type="protein sequence ID" value="CEJ06241.1"/>
    <property type="molecule type" value="Genomic_DNA"/>
</dbReference>
<protein>
    <recommendedName>
        <fullName evidence="2">Putative gluconeogenesis factor</fullName>
    </recommendedName>
</protein>
<evidence type="ECO:0000313" key="4">
    <source>
        <dbReference type="EMBL" id="CAA7599689.1"/>
    </source>
</evidence>
<dbReference type="Proteomes" id="UP001071230">
    <property type="component" value="Unassembled WGS sequence"/>
</dbReference>
<reference evidence="4" key="2">
    <citation type="submission" date="2020-01" db="EMBL/GenBank/DDBJ databases">
        <authorList>
            <person name="Hornung B."/>
        </authorList>
    </citation>
    <scope>NUCLEOTIDE SEQUENCE</scope>
    <source>
        <strain evidence="4">PacBioINE</strain>
    </source>
</reference>
<name>A0A8S0W6B2_9FIRM</name>
<reference evidence="5" key="1">
    <citation type="submission" date="2014-11" db="EMBL/GenBank/DDBJ databases">
        <authorList>
            <person name="Hornung B.V."/>
        </authorList>
    </citation>
    <scope>NUCLEOTIDE SEQUENCE</scope>
    <source>
        <strain evidence="5">INE</strain>
    </source>
</reference>
<gene>
    <name evidence="4" type="ORF">DEACI_0316</name>
    <name evidence="5" type="ORF">DEACI_0689</name>
</gene>
<dbReference type="PANTHER" id="PTHR30135">
    <property type="entry name" value="UNCHARACTERIZED PROTEIN YVCK-RELATED"/>
    <property type="match status" value="1"/>
</dbReference>
<dbReference type="GO" id="GO:0005737">
    <property type="term" value="C:cytoplasm"/>
    <property type="evidence" value="ECO:0007669"/>
    <property type="project" value="UniProtKB-SubCell"/>
</dbReference>
<dbReference type="InterPro" id="IPR038136">
    <property type="entry name" value="CofD-like_dom_sf"/>
</dbReference>
<dbReference type="Proteomes" id="UP000836597">
    <property type="component" value="Chromosome"/>
</dbReference>
<dbReference type="SUPFAM" id="SSF142338">
    <property type="entry name" value="CofD-like"/>
    <property type="match status" value="1"/>
</dbReference>
<proteinExistence type="inferred from homology"/>
<dbReference type="Gene3D" id="3.40.50.10680">
    <property type="entry name" value="CofD-like domains"/>
    <property type="match status" value="1"/>
</dbReference>
<evidence type="ECO:0000313" key="5">
    <source>
        <dbReference type="EMBL" id="CEJ06241.1"/>
    </source>
</evidence>
<dbReference type="CDD" id="cd07187">
    <property type="entry name" value="YvcK_like"/>
    <property type="match status" value="1"/>
</dbReference>
<evidence type="ECO:0000256" key="2">
    <source>
        <dbReference type="HAMAP-Rule" id="MF_00973"/>
    </source>
</evidence>
<dbReference type="NCBIfam" id="TIGR01826">
    <property type="entry name" value="CofD_related"/>
    <property type="match status" value="1"/>
</dbReference>
<evidence type="ECO:0000256" key="3">
    <source>
        <dbReference type="SAM" id="Phobius"/>
    </source>
</evidence>
<dbReference type="HAMAP" id="MF_00973">
    <property type="entry name" value="Gluconeogen_factor"/>
    <property type="match status" value="1"/>
</dbReference>
<keyword evidence="6" id="KW-1185">Reference proteome</keyword>
<keyword evidence="3" id="KW-1133">Transmembrane helix</keyword>
<dbReference type="EMBL" id="LR746496">
    <property type="protein sequence ID" value="CAA7599689.1"/>
    <property type="molecule type" value="Genomic_DNA"/>
</dbReference>
<dbReference type="RefSeq" id="WP_240983467.1">
    <property type="nucleotide sequence ID" value="NZ_CDGJ01000019.1"/>
</dbReference>
<dbReference type="GO" id="GO:0043743">
    <property type="term" value="F:LPPG:FO 2-phospho-L-lactate transferase activity"/>
    <property type="evidence" value="ECO:0007669"/>
    <property type="project" value="InterPro"/>
</dbReference>
<dbReference type="InterPro" id="IPR002882">
    <property type="entry name" value="CofD"/>
</dbReference>
<keyword evidence="1 2" id="KW-0963">Cytoplasm</keyword>
<keyword evidence="4" id="KW-0808">Transferase</keyword>
<dbReference type="GO" id="GO:0008360">
    <property type="term" value="P:regulation of cell shape"/>
    <property type="evidence" value="ECO:0007669"/>
    <property type="project" value="UniProtKB-UniRule"/>
</dbReference>